<gene>
    <name evidence="2" type="ORF">WQQ_45470</name>
</gene>
<keyword evidence="3" id="KW-1185">Reference proteome</keyword>
<comment type="caution">
    <text evidence="2">The sequence shown here is derived from an EMBL/GenBank/DDBJ whole genome shotgun (WGS) entry which is preliminary data.</text>
</comment>
<organism evidence="2 3">
    <name type="scientific">Hydrocarboniphaga effusa AP103</name>
    <dbReference type="NCBI Taxonomy" id="1172194"/>
    <lineage>
        <taxon>Bacteria</taxon>
        <taxon>Pseudomonadati</taxon>
        <taxon>Pseudomonadota</taxon>
        <taxon>Gammaproteobacteria</taxon>
        <taxon>Nevskiales</taxon>
        <taxon>Nevskiaceae</taxon>
        <taxon>Hydrocarboniphaga</taxon>
    </lineage>
</organism>
<dbReference type="OrthoDB" id="9796171at2"/>
<accession>I7Z8W9</accession>
<dbReference type="EMBL" id="AKGD01000004">
    <property type="protein sequence ID" value="EIT68112.1"/>
    <property type="molecule type" value="Genomic_DNA"/>
</dbReference>
<evidence type="ECO:0000313" key="2">
    <source>
        <dbReference type="EMBL" id="EIT68112.1"/>
    </source>
</evidence>
<dbReference type="Proteomes" id="UP000003704">
    <property type="component" value="Unassembled WGS sequence"/>
</dbReference>
<sequence>MSADPTSGCNPVASTEPTPESVLGHLEFADKAAQMLRGARSEVVIFSHDLDRRIYSSESLVRLLRGFLLEHRRGRLRGIVQSPRSALQGAHRLVELARSLSSRMEFRECAEGWRASGEEYLIVDQRQLLIKGDRHEVEARYYADAPLLAREQLRQFENAWQASTVSREFSDLKL</sequence>
<evidence type="ECO:0000313" key="3">
    <source>
        <dbReference type="Proteomes" id="UP000003704"/>
    </source>
</evidence>
<dbReference type="AlphaFoldDB" id="I7Z8W9"/>
<name>I7Z8W9_9GAMM</name>
<protein>
    <recommendedName>
        <fullName evidence="1">DUF7931 domain-containing protein</fullName>
    </recommendedName>
</protein>
<feature type="domain" description="DUF7931" evidence="1">
    <location>
        <begin position="28"/>
        <end position="170"/>
    </location>
</feature>
<dbReference type="RefSeq" id="WP_007187482.1">
    <property type="nucleotide sequence ID" value="NZ_AKGD01000004.1"/>
</dbReference>
<dbReference type="Pfam" id="PF25559">
    <property type="entry name" value="DUF7931"/>
    <property type="match status" value="1"/>
</dbReference>
<dbReference type="InterPro" id="IPR057691">
    <property type="entry name" value="DUF7931"/>
</dbReference>
<evidence type="ECO:0000259" key="1">
    <source>
        <dbReference type="Pfam" id="PF25559"/>
    </source>
</evidence>
<reference evidence="2 3" key="1">
    <citation type="journal article" date="2012" name="J. Bacteriol.">
        <title>Genome Sequence of n-Alkane-Degrading Hydrocarboniphaga effusa Strain AP103T (ATCC BAA-332T).</title>
        <authorList>
            <person name="Chang H.K."/>
            <person name="Zylstra G.J."/>
            <person name="Chae J.C."/>
        </authorList>
    </citation>
    <scope>NUCLEOTIDE SEQUENCE [LARGE SCALE GENOMIC DNA]</scope>
    <source>
        <strain evidence="2 3">AP103</strain>
    </source>
</reference>
<proteinExistence type="predicted"/>
<dbReference type="STRING" id="1172194.WQQ_45470"/>